<feature type="region of interest" description="Disordered" evidence="2">
    <location>
        <begin position="50"/>
        <end position="122"/>
    </location>
</feature>
<feature type="compositionally biased region" description="Acidic residues" evidence="2">
    <location>
        <begin position="322"/>
        <end position="335"/>
    </location>
</feature>
<evidence type="ECO:0000259" key="3">
    <source>
        <dbReference type="PROSITE" id="PS51898"/>
    </source>
</evidence>
<name>A0A9P1CYW8_9DINO</name>
<dbReference type="SUPFAM" id="SSF56349">
    <property type="entry name" value="DNA breaking-rejoining enzymes"/>
    <property type="match status" value="1"/>
</dbReference>
<evidence type="ECO:0000313" key="4">
    <source>
        <dbReference type="EMBL" id="CAI4000200.1"/>
    </source>
</evidence>
<accession>A0A9P1CYW8</accession>
<feature type="compositionally biased region" description="Low complexity" evidence="2">
    <location>
        <begin position="50"/>
        <end position="61"/>
    </location>
</feature>
<dbReference type="OrthoDB" id="641149at2759"/>
<comment type="caution">
    <text evidence="4">The sequence shown here is derived from an EMBL/GenBank/DDBJ whole genome shotgun (WGS) entry which is preliminary data.</text>
</comment>
<dbReference type="Proteomes" id="UP001152797">
    <property type="component" value="Unassembled WGS sequence"/>
</dbReference>
<dbReference type="SUPFAM" id="SSF53335">
    <property type="entry name" value="S-adenosyl-L-methionine-dependent methyltransferases"/>
    <property type="match status" value="1"/>
</dbReference>
<feature type="region of interest" description="Disordered" evidence="2">
    <location>
        <begin position="1"/>
        <end position="20"/>
    </location>
</feature>
<evidence type="ECO:0000256" key="2">
    <source>
        <dbReference type="SAM" id="MobiDB-lite"/>
    </source>
</evidence>
<feature type="region of interest" description="Disordered" evidence="2">
    <location>
        <begin position="477"/>
        <end position="532"/>
    </location>
</feature>
<feature type="compositionally biased region" description="Basic and acidic residues" evidence="2">
    <location>
        <begin position="506"/>
        <end position="519"/>
    </location>
</feature>
<feature type="compositionally biased region" description="Low complexity" evidence="2">
    <location>
        <begin position="9"/>
        <end position="18"/>
    </location>
</feature>
<protein>
    <submittedName>
        <fullName evidence="6">DNA (Cytosine-5)-methyltransferase 3B (Dnmt3b) (DNA methyltransferase MmuIIIB) (DNA MTase MmuIIIB) (M.MmuIIIB)</fullName>
    </submittedName>
</protein>
<dbReference type="InterPro" id="IPR011010">
    <property type="entry name" value="DNA_brk_join_enz"/>
</dbReference>
<evidence type="ECO:0000313" key="7">
    <source>
        <dbReference type="Proteomes" id="UP001152797"/>
    </source>
</evidence>
<feature type="region of interest" description="Disordered" evidence="2">
    <location>
        <begin position="315"/>
        <end position="404"/>
    </location>
</feature>
<dbReference type="EMBL" id="CAMXCT020002748">
    <property type="protein sequence ID" value="CAL1153575.1"/>
    <property type="molecule type" value="Genomic_DNA"/>
</dbReference>
<dbReference type="PROSITE" id="PS51898">
    <property type="entry name" value="TYR_RECOMBINASE"/>
    <property type="match status" value="1"/>
</dbReference>
<dbReference type="InterPro" id="IPR002104">
    <property type="entry name" value="Integrase_catalytic"/>
</dbReference>
<feature type="compositionally biased region" description="Basic and acidic residues" evidence="2">
    <location>
        <begin position="358"/>
        <end position="384"/>
    </location>
</feature>
<feature type="region of interest" description="Disordered" evidence="2">
    <location>
        <begin position="260"/>
        <end position="283"/>
    </location>
</feature>
<feature type="non-terminal residue" evidence="4">
    <location>
        <position position="1379"/>
    </location>
</feature>
<evidence type="ECO:0000313" key="5">
    <source>
        <dbReference type="EMBL" id="CAL1153575.1"/>
    </source>
</evidence>
<keyword evidence="7" id="KW-1185">Reference proteome</keyword>
<reference evidence="4" key="1">
    <citation type="submission" date="2022-10" db="EMBL/GenBank/DDBJ databases">
        <authorList>
            <person name="Chen Y."/>
            <person name="Dougan E. K."/>
            <person name="Chan C."/>
            <person name="Rhodes N."/>
            <person name="Thang M."/>
        </authorList>
    </citation>
    <scope>NUCLEOTIDE SEQUENCE</scope>
</reference>
<dbReference type="Gene3D" id="1.10.443.10">
    <property type="entry name" value="Intergrase catalytic core"/>
    <property type="match status" value="1"/>
</dbReference>
<dbReference type="GO" id="GO:0015074">
    <property type="term" value="P:DNA integration"/>
    <property type="evidence" value="ECO:0007669"/>
    <property type="project" value="InterPro"/>
</dbReference>
<proteinExistence type="predicted"/>
<reference evidence="5" key="2">
    <citation type="submission" date="2024-04" db="EMBL/GenBank/DDBJ databases">
        <authorList>
            <person name="Chen Y."/>
            <person name="Shah S."/>
            <person name="Dougan E. K."/>
            <person name="Thang M."/>
            <person name="Chan C."/>
        </authorList>
    </citation>
    <scope>NUCLEOTIDE SEQUENCE [LARGE SCALE GENOMIC DNA]</scope>
</reference>
<organism evidence="4">
    <name type="scientific">Cladocopium goreaui</name>
    <dbReference type="NCBI Taxonomy" id="2562237"/>
    <lineage>
        <taxon>Eukaryota</taxon>
        <taxon>Sar</taxon>
        <taxon>Alveolata</taxon>
        <taxon>Dinophyceae</taxon>
        <taxon>Suessiales</taxon>
        <taxon>Symbiodiniaceae</taxon>
        <taxon>Cladocopium</taxon>
    </lineage>
</organism>
<dbReference type="InterPro" id="IPR013762">
    <property type="entry name" value="Integrase-like_cat_sf"/>
</dbReference>
<feature type="domain" description="Tyr recombinase" evidence="3">
    <location>
        <begin position="1212"/>
        <end position="1379"/>
    </location>
</feature>
<dbReference type="InterPro" id="IPR029063">
    <property type="entry name" value="SAM-dependent_MTases_sf"/>
</dbReference>
<dbReference type="GO" id="GO:0003677">
    <property type="term" value="F:DNA binding"/>
    <property type="evidence" value="ECO:0007669"/>
    <property type="project" value="InterPro"/>
</dbReference>
<gene>
    <name evidence="4" type="ORF">C1SCF055_LOCUS26336</name>
</gene>
<evidence type="ECO:0000256" key="1">
    <source>
        <dbReference type="ARBA" id="ARBA00023172"/>
    </source>
</evidence>
<feature type="region of interest" description="Disordered" evidence="2">
    <location>
        <begin position="565"/>
        <end position="596"/>
    </location>
</feature>
<dbReference type="GO" id="GO:0006310">
    <property type="term" value="P:DNA recombination"/>
    <property type="evidence" value="ECO:0007669"/>
    <property type="project" value="UniProtKB-KW"/>
</dbReference>
<evidence type="ECO:0000313" key="6">
    <source>
        <dbReference type="EMBL" id="CAL4787512.1"/>
    </source>
</evidence>
<feature type="compositionally biased region" description="Basic and acidic residues" evidence="2">
    <location>
        <begin position="105"/>
        <end position="114"/>
    </location>
</feature>
<feature type="compositionally biased region" description="Acidic residues" evidence="2">
    <location>
        <begin position="87"/>
        <end position="104"/>
    </location>
</feature>
<dbReference type="Gene3D" id="3.40.50.150">
    <property type="entry name" value="Vaccinia Virus protein VP39"/>
    <property type="match status" value="1"/>
</dbReference>
<feature type="compositionally biased region" description="Basic and acidic residues" evidence="2">
    <location>
        <begin position="336"/>
        <end position="347"/>
    </location>
</feature>
<dbReference type="EMBL" id="CAMXCT030002748">
    <property type="protein sequence ID" value="CAL4787512.1"/>
    <property type="molecule type" value="Genomic_DNA"/>
</dbReference>
<keyword evidence="1" id="KW-0233">DNA recombination</keyword>
<dbReference type="EMBL" id="CAMXCT010002748">
    <property type="protein sequence ID" value="CAI4000200.1"/>
    <property type="molecule type" value="Genomic_DNA"/>
</dbReference>
<sequence>NKRLADAVSGSKSSQMSSVCAKCRHSDRLSGDTWRIACSAGVSLAPAAAAPALPRTPARGTGSAGDKPGTPGLAAKSAAKPKGPTGDSDEYTYETVTEQEEEAEEKLPEEDNRPSCRGGVTRGEWLKNEDADRWSGFCPRIVDVVEYDTALVEEAVGTSTQAALLVTSTEKEDDQTLYIYGRHVGCSSGKMGKVLSNRINRRGSPLHLCWGGPCMSGEERQAIHVVAMRWFERTAFHAAYMKAWGRMVLKEFGELDKEAKDQVEEERSPVGAESDLQWPRVGQPPKITEIGCERSFGPSLKAKLIEGKAEAKAVEVMRASDETEDAEEEEENSEEPEPRLGVGDKLKGKATQLALGDVKGEEEAEDKEKTEDRKRSSPHRKESESSSTELLAPLQKRSSKKPGAVLKMLVDHAKTTLDQSSVVETEKDQQVTGGIKISTYFNLLVRPYHSPASRVMKEMNHVAVCLDELRSGQLGRLGDSLSSRRKGAPTSLLEAKRHGRLVQKSQGKEPWRPKGEGDPWRSSGKGGDGSYLKDRKELANALKRLRPVLPNGVLVQKELVGRPEGQARWQRREASRKRKQGTREVEKEGLQGSGRVRTGPDLGGWSAFGPLLEDAKTLAGAGCLLAWLVVHAELEVSAGGLKTSLSEVLPLLGVGLSVVHRFRKQEALPIRLGELELTVGLLKRSSYSDVLVFSFVANHAGECWTLLSVHYINLLHGCRSPPVGRWRKIDATVVSSVRAAVQRSLRLDSPAERSSESVEKELSSRFVSYTGEKVVGGEEQKIAEHLQAEVEQAWNRAGVLSSEKKVTGSEQVQELGEQFDGDAKLLGVSSSRLLRTGGAIGQSTKFTEEGQDIGRALTKTAVGCPRVPVLVLSLFNGIGGAFRAYDLVGAKPAGLIGFDVSKPATRVTSRRWPHAVLKGDVREIDKKMVKGWLLQYPHVTQVDVWAGFPCVDLSAVKLGRLNLRGEHSGLFSEVLRVLELLPQVFGRRSKIYFYVENVSSMDKEAAHEISMALGVKPFKLQSPDAVPISRPRFCWTNKDLPWMKGVTMLDKGDYFEIVAECEYPPYQYKEPYILWSPRGWRLLEAPERELLHGYGFLHTSVCYSASDIKRSYSDYEARQGICLRDAGIAKKTQGRSYLAVTKLCKVVSDVSSVEDMDDQIADWIEMQFHKGAPLNLIGDALSGIHYFLPSTRKRLPVSWKQLAVWRKMEVPSRARPLPADLCWAMMSRAVQRGHMSMAALLGLGFDCFLRTGELLSIRPVDLLLRNGKGLVTLPASKGGTRHNVKESVTIQNPKLLVLLEELFLVKKEANLYRAPIWTGTGTQFRRQFHDRTKLFRVDHLQFRPYSLRRGGATAYFNRTGLMEPPREVGQCECGPIVSM</sequence>